<gene>
    <name evidence="5" type="ORF">VB776_24445</name>
</gene>
<dbReference type="Proteomes" id="UP001303899">
    <property type="component" value="Unassembled WGS sequence"/>
</dbReference>
<name>A0ABU5SC88_9BACT</name>
<sequence>MEEDLSVIEPIEDYLLNQVYENKDGVLYEVYRFEADELWSFVQNKDNKQWIWLVMNTANRQIVAFHVGGRGKEDALALFNQIPAVFKTKAVFFTDFWQSYNLLDANKHVAAGKEKGYTNHIERFNNTLRQRCSRLVRQTLSFSKKLENHIGAIKYFICHYNKQRALLD</sequence>
<dbReference type="PANTHER" id="PTHR33293">
    <property type="entry name" value="INSERTION ELEMENT IS1 1 PROTEIN INSB-RELATED"/>
    <property type="match status" value="1"/>
</dbReference>
<organism evidence="5 6">
    <name type="scientific">Arcicella gelida</name>
    <dbReference type="NCBI Taxonomy" id="2984195"/>
    <lineage>
        <taxon>Bacteria</taxon>
        <taxon>Pseudomonadati</taxon>
        <taxon>Bacteroidota</taxon>
        <taxon>Cytophagia</taxon>
        <taxon>Cytophagales</taxon>
        <taxon>Flectobacillaceae</taxon>
        <taxon>Arcicella</taxon>
    </lineage>
</organism>
<dbReference type="InterPro" id="IPR051354">
    <property type="entry name" value="Transposase_27_IS1"/>
</dbReference>
<evidence type="ECO:0000313" key="6">
    <source>
        <dbReference type="Proteomes" id="UP001303899"/>
    </source>
</evidence>
<protein>
    <submittedName>
        <fullName evidence="5">IS1 family transposase</fullName>
    </submittedName>
</protein>
<comment type="function">
    <text evidence="1">Absolutely required for transposition of IS1.</text>
</comment>
<dbReference type="InterPro" id="IPR012337">
    <property type="entry name" value="RNaseH-like_sf"/>
</dbReference>
<evidence type="ECO:0000313" key="5">
    <source>
        <dbReference type="EMBL" id="MEA5406107.1"/>
    </source>
</evidence>
<dbReference type="SUPFAM" id="SSF53098">
    <property type="entry name" value="Ribonuclease H-like"/>
    <property type="match status" value="1"/>
</dbReference>
<dbReference type="InterPro" id="IPR005063">
    <property type="entry name" value="Transposase_27"/>
</dbReference>
<reference evidence="5 6" key="1">
    <citation type="submission" date="2023-12" db="EMBL/GenBank/DDBJ databases">
        <title>Novel species of the genus Arcicella isolated from rivers.</title>
        <authorList>
            <person name="Lu H."/>
        </authorList>
    </citation>
    <scope>NUCLEOTIDE SEQUENCE [LARGE SCALE GENOMIC DNA]</scope>
    <source>
        <strain evidence="5 6">DC2W</strain>
    </source>
</reference>
<evidence type="ECO:0000256" key="1">
    <source>
        <dbReference type="ARBA" id="ARBA00004091"/>
    </source>
</evidence>
<evidence type="ECO:0000256" key="3">
    <source>
        <dbReference type="ARBA" id="ARBA00022578"/>
    </source>
</evidence>
<comment type="caution">
    <text evidence="5">The sequence shown here is derived from an EMBL/GenBank/DDBJ whole genome shotgun (WGS) entry which is preliminary data.</text>
</comment>
<dbReference type="EMBL" id="JAYGIL010000076">
    <property type="protein sequence ID" value="MEA5406107.1"/>
    <property type="molecule type" value="Genomic_DNA"/>
</dbReference>
<dbReference type="NCBIfam" id="NF033558">
    <property type="entry name" value="transpos_IS1"/>
    <property type="match status" value="1"/>
</dbReference>
<dbReference type="RefSeq" id="WP_323699469.1">
    <property type="nucleotide sequence ID" value="NZ_JAYGIL010000076.1"/>
</dbReference>
<evidence type="ECO:0000256" key="4">
    <source>
        <dbReference type="ARBA" id="ARBA00023172"/>
    </source>
</evidence>
<accession>A0ABU5SC88</accession>
<comment type="similarity">
    <text evidence="2">Belongs to the transposase 27 family.</text>
</comment>
<keyword evidence="3" id="KW-0815">Transposition</keyword>
<proteinExistence type="inferred from homology"/>
<dbReference type="Pfam" id="PF03400">
    <property type="entry name" value="DDE_Tnp_IS1"/>
    <property type="match status" value="1"/>
</dbReference>
<keyword evidence="4" id="KW-0233">DNA recombination</keyword>
<evidence type="ECO:0000256" key="2">
    <source>
        <dbReference type="ARBA" id="ARBA00008841"/>
    </source>
</evidence>
<dbReference type="PANTHER" id="PTHR33293:SF1">
    <property type="entry name" value="INSERTION ELEMENT IS1 1 PROTEIN INSB-RELATED"/>
    <property type="match status" value="1"/>
</dbReference>
<keyword evidence="6" id="KW-1185">Reference proteome</keyword>